<evidence type="ECO:0000313" key="4">
    <source>
        <dbReference type="Proteomes" id="UP000262802"/>
    </source>
</evidence>
<accession>A0A3B7R247</accession>
<dbReference type="Proteomes" id="UP000262802">
    <property type="component" value="Chromosome"/>
</dbReference>
<organism evidence="3 4">
    <name type="scientific">Hymenobacter oligotrophus</name>
    <dbReference type="NCBI Taxonomy" id="2319843"/>
    <lineage>
        <taxon>Bacteria</taxon>
        <taxon>Pseudomonadati</taxon>
        <taxon>Bacteroidota</taxon>
        <taxon>Cytophagia</taxon>
        <taxon>Cytophagales</taxon>
        <taxon>Hymenobacteraceae</taxon>
        <taxon>Hymenobacter</taxon>
    </lineage>
</organism>
<dbReference type="Gene3D" id="3.40.630.30">
    <property type="match status" value="1"/>
</dbReference>
<dbReference type="InterPro" id="IPR050769">
    <property type="entry name" value="NAT_camello-type"/>
</dbReference>
<name>A0A3B7R247_9BACT</name>
<proteinExistence type="predicted"/>
<feature type="domain" description="N-acetyltransferase" evidence="2">
    <location>
        <begin position="4"/>
        <end position="169"/>
    </location>
</feature>
<dbReference type="SUPFAM" id="SSF55729">
    <property type="entry name" value="Acyl-CoA N-acyltransferases (Nat)"/>
    <property type="match status" value="1"/>
</dbReference>
<sequence length="178" mass="19715">MAEFTIRPLVFPADEPAYTALRTDGLTRLPECFRVTPADDARRPLRWAAYHPTADEVIWGAFAGAALVGTVGFVREPLDKMRHKGLLRGMYVHPKAGRRGVGRALLREAIGFARQLPGLEQILLTLVATNAPARALYAAEGFVSTGIEPRAMKWQGRYFDEETMLLFLHPEAASEPGR</sequence>
<dbReference type="CDD" id="cd04301">
    <property type="entry name" value="NAT_SF"/>
    <property type="match status" value="1"/>
</dbReference>
<dbReference type="RefSeq" id="WP_119445616.1">
    <property type="nucleotide sequence ID" value="NZ_CP032317.1"/>
</dbReference>
<dbReference type="InterPro" id="IPR000182">
    <property type="entry name" value="GNAT_dom"/>
</dbReference>
<reference evidence="3 4" key="1">
    <citation type="submission" date="2018-09" db="EMBL/GenBank/DDBJ databases">
        <title>Hymenobacter medium sp. nov., isolated from R2A medium.</title>
        <authorList>
            <person name="Yingchao G."/>
        </authorList>
    </citation>
    <scope>NUCLEOTIDE SEQUENCE [LARGE SCALE GENOMIC DNA]</scope>
    <source>
        <strain evidence="4">sh-6</strain>
    </source>
</reference>
<dbReference type="EMBL" id="CP032317">
    <property type="protein sequence ID" value="AYA38065.1"/>
    <property type="molecule type" value="Genomic_DNA"/>
</dbReference>
<gene>
    <name evidence="3" type="ORF">D3Y59_14070</name>
</gene>
<evidence type="ECO:0000313" key="3">
    <source>
        <dbReference type="EMBL" id="AYA38065.1"/>
    </source>
</evidence>
<protein>
    <submittedName>
        <fullName evidence="3">GNAT family N-acetyltransferase</fullName>
    </submittedName>
</protein>
<dbReference type="AlphaFoldDB" id="A0A3B7R247"/>
<dbReference type="KEGG" id="hyh:D3Y59_14070"/>
<dbReference type="PROSITE" id="PS51186">
    <property type="entry name" value="GNAT"/>
    <property type="match status" value="1"/>
</dbReference>
<keyword evidence="4" id="KW-1185">Reference proteome</keyword>
<evidence type="ECO:0000259" key="2">
    <source>
        <dbReference type="PROSITE" id="PS51186"/>
    </source>
</evidence>
<evidence type="ECO:0000256" key="1">
    <source>
        <dbReference type="ARBA" id="ARBA00022679"/>
    </source>
</evidence>
<dbReference type="GO" id="GO:0008080">
    <property type="term" value="F:N-acetyltransferase activity"/>
    <property type="evidence" value="ECO:0007669"/>
    <property type="project" value="InterPro"/>
</dbReference>
<dbReference type="Pfam" id="PF00583">
    <property type="entry name" value="Acetyltransf_1"/>
    <property type="match status" value="1"/>
</dbReference>
<dbReference type="PANTHER" id="PTHR13947">
    <property type="entry name" value="GNAT FAMILY N-ACETYLTRANSFERASE"/>
    <property type="match status" value="1"/>
</dbReference>
<keyword evidence="1 3" id="KW-0808">Transferase</keyword>
<dbReference type="PANTHER" id="PTHR13947:SF37">
    <property type="entry name" value="LD18367P"/>
    <property type="match status" value="1"/>
</dbReference>
<dbReference type="OrthoDB" id="4228396at2"/>
<dbReference type="InterPro" id="IPR016181">
    <property type="entry name" value="Acyl_CoA_acyltransferase"/>
</dbReference>